<gene>
    <name evidence="4" type="ORF">J2Z32_002462</name>
</gene>
<evidence type="ECO:0000313" key="5">
    <source>
        <dbReference type="Proteomes" id="UP001519272"/>
    </source>
</evidence>
<dbReference type="SUPFAM" id="SSF46689">
    <property type="entry name" value="Homeodomain-like"/>
    <property type="match status" value="1"/>
</dbReference>
<accession>A0ABS4FTD4</accession>
<dbReference type="PANTHER" id="PTHR30055">
    <property type="entry name" value="HTH-TYPE TRANSCRIPTIONAL REGULATOR RUTR"/>
    <property type="match status" value="1"/>
</dbReference>
<dbReference type="InterPro" id="IPR001647">
    <property type="entry name" value="HTH_TetR"/>
</dbReference>
<keyword evidence="5" id="KW-1185">Reference proteome</keyword>
<reference evidence="4 5" key="1">
    <citation type="submission" date="2021-03" db="EMBL/GenBank/DDBJ databases">
        <title>Genomic Encyclopedia of Type Strains, Phase IV (KMG-IV): sequencing the most valuable type-strain genomes for metagenomic binning, comparative biology and taxonomic classification.</title>
        <authorList>
            <person name="Goeker M."/>
        </authorList>
    </citation>
    <scope>NUCLEOTIDE SEQUENCE [LARGE SCALE GENOMIC DNA]</scope>
    <source>
        <strain evidence="4 5">DSM 14349</strain>
    </source>
</reference>
<sequence length="239" mass="27694">MARNAEKNEQVREARRQQILDAALTTYIRFGFHGTDMDMVAKEAGLAKGLLYYYYKTKKELFRELFTVMFEKSYALSNDIVTQSKDLNPVERLVYYCYHMFLLNEENPRVLQFNIRVPFDAYAVFGAEGWDEGVLKSKLHKETLASIITEGITQRLIPDTNPDQAANSFWSVFVANAFEYAKLMEGKQNLVEDRVRSVRNVVQFCFQGLGINYERWNDYLEQLVANNINPQGAENHEGL</sequence>
<feature type="DNA-binding region" description="H-T-H motif" evidence="2">
    <location>
        <begin position="36"/>
        <end position="55"/>
    </location>
</feature>
<name>A0ABS4FTD4_9BACL</name>
<dbReference type="SUPFAM" id="SSF48498">
    <property type="entry name" value="Tetracyclin repressor-like, C-terminal domain"/>
    <property type="match status" value="1"/>
</dbReference>
<dbReference type="EMBL" id="JAGGKG010000010">
    <property type="protein sequence ID" value="MBP1905814.1"/>
    <property type="molecule type" value="Genomic_DNA"/>
</dbReference>
<proteinExistence type="predicted"/>
<dbReference type="InterPro" id="IPR009057">
    <property type="entry name" value="Homeodomain-like_sf"/>
</dbReference>
<dbReference type="RefSeq" id="WP_210089430.1">
    <property type="nucleotide sequence ID" value="NZ_JAGGKG010000010.1"/>
</dbReference>
<dbReference type="InterPro" id="IPR036271">
    <property type="entry name" value="Tet_transcr_reg_TetR-rel_C_sf"/>
</dbReference>
<evidence type="ECO:0000259" key="3">
    <source>
        <dbReference type="PROSITE" id="PS50977"/>
    </source>
</evidence>
<organism evidence="4 5">
    <name type="scientific">Paenibacillus turicensis</name>
    <dbReference type="NCBI Taxonomy" id="160487"/>
    <lineage>
        <taxon>Bacteria</taxon>
        <taxon>Bacillati</taxon>
        <taxon>Bacillota</taxon>
        <taxon>Bacilli</taxon>
        <taxon>Bacillales</taxon>
        <taxon>Paenibacillaceae</taxon>
        <taxon>Paenibacillus</taxon>
    </lineage>
</organism>
<dbReference type="Proteomes" id="UP001519272">
    <property type="component" value="Unassembled WGS sequence"/>
</dbReference>
<dbReference type="InterPro" id="IPR050109">
    <property type="entry name" value="HTH-type_TetR-like_transc_reg"/>
</dbReference>
<dbReference type="PRINTS" id="PR00455">
    <property type="entry name" value="HTHTETR"/>
</dbReference>
<keyword evidence="1 2" id="KW-0238">DNA-binding</keyword>
<evidence type="ECO:0000256" key="2">
    <source>
        <dbReference type="PROSITE-ProRule" id="PRU00335"/>
    </source>
</evidence>
<evidence type="ECO:0000256" key="1">
    <source>
        <dbReference type="ARBA" id="ARBA00023125"/>
    </source>
</evidence>
<dbReference type="PROSITE" id="PS50977">
    <property type="entry name" value="HTH_TETR_2"/>
    <property type="match status" value="1"/>
</dbReference>
<protein>
    <submittedName>
        <fullName evidence="4">AcrR family transcriptional regulator</fullName>
    </submittedName>
</protein>
<evidence type="ECO:0000313" key="4">
    <source>
        <dbReference type="EMBL" id="MBP1905814.1"/>
    </source>
</evidence>
<dbReference type="Gene3D" id="1.10.10.60">
    <property type="entry name" value="Homeodomain-like"/>
    <property type="match status" value="1"/>
</dbReference>
<dbReference type="Gene3D" id="1.10.357.10">
    <property type="entry name" value="Tetracycline Repressor, domain 2"/>
    <property type="match status" value="1"/>
</dbReference>
<comment type="caution">
    <text evidence="4">The sequence shown here is derived from an EMBL/GenBank/DDBJ whole genome shotgun (WGS) entry which is preliminary data.</text>
</comment>
<dbReference type="Pfam" id="PF00440">
    <property type="entry name" value="TetR_N"/>
    <property type="match status" value="1"/>
</dbReference>
<feature type="domain" description="HTH tetR-type" evidence="3">
    <location>
        <begin position="13"/>
        <end position="73"/>
    </location>
</feature>